<gene>
    <name evidence="1" type="ORF">Anapl_17942</name>
</gene>
<protein>
    <submittedName>
        <fullName evidence="1">Protoheme IX farnesyltransferase, mitochondrial</fullName>
    </submittedName>
</protein>
<keyword evidence="1" id="KW-0808">Transferase</keyword>
<dbReference type="AlphaFoldDB" id="R0J9E2"/>
<organism evidence="1 2">
    <name type="scientific">Anas platyrhynchos</name>
    <name type="common">Mallard</name>
    <name type="synonym">Anas boschas</name>
    <dbReference type="NCBI Taxonomy" id="8839"/>
    <lineage>
        <taxon>Eukaryota</taxon>
        <taxon>Metazoa</taxon>
        <taxon>Chordata</taxon>
        <taxon>Craniata</taxon>
        <taxon>Vertebrata</taxon>
        <taxon>Euteleostomi</taxon>
        <taxon>Archelosauria</taxon>
        <taxon>Archosauria</taxon>
        <taxon>Dinosauria</taxon>
        <taxon>Saurischia</taxon>
        <taxon>Theropoda</taxon>
        <taxon>Coelurosauria</taxon>
        <taxon>Aves</taxon>
        <taxon>Neognathae</taxon>
        <taxon>Galloanserae</taxon>
        <taxon>Anseriformes</taxon>
        <taxon>Anatidae</taxon>
        <taxon>Anatinae</taxon>
        <taxon>Anas</taxon>
    </lineage>
</organism>
<evidence type="ECO:0000313" key="1">
    <source>
        <dbReference type="EMBL" id="EOA93581.1"/>
    </source>
</evidence>
<reference evidence="2" key="1">
    <citation type="journal article" date="2013" name="Nat. Genet.">
        <title>The duck genome and transcriptome provide insight into an avian influenza virus reservoir species.</title>
        <authorList>
            <person name="Huang Y."/>
            <person name="Li Y."/>
            <person name="Burt D.W."/>
            <person name="Chen H."/>
            <person name="Zhang Y."/>
            <person name="Qian W."/>
            <person name="Kim H."/>
            <person name="Gan S."/>
            <person name="Zhao Y."/>
            <person name="Li J."/>
            <person name="Yi K."/>
            <person name="Feng H."/>
            <person name="Zhu P."/>
            <person name="Li B."/>
            <person name="Liu Q."/>
            <person name="Fairley S."/>
            <person name="Magor K.E."/>
            <person name="Du Z."/>
            <person name="Hu X."/>
            <person name="Goodman L."/>
            <person name="Tafer H."/>
            <person name="Vignal A."/>
            <person name="Lee T."/>
            <person name="Kim K.W."/>
            <person name="Sheng Z."/>
            <person name="An Y."/>
            <person name="Searle S."/>
            <person name="Herrero J."/>
            <person name="Groenen M.A."/>
            <person name="Crooijmans R.P."/>
            <person name="Faraut T."/>
            <person name="Cai Q."/>
            <person name="Webster R.G."/>
            <person name="Aldridge J.R."/>
            <person name="Warren W.C."/>
            <person name="Bartschat S."/>
            <person name="Kehr S."/>
            <person name="Marz M."/>
            <person name="Stadler P.F."/>
            <person name="Smith J."/>
            <person name="Kraus R.H."/>
            <person name="Zhao Y."/>
            <person name="Ren L."/>
            <person name="Fei J."/>
            <person name="Morisson M."/>
            <person name="Kaiser P."/>
            <person name="Griffin D.K."/>
            <person name="Rao M."/>
            <person name="Pitel F."/>
            <person name="Wang J."/>
            <person name="Li N."/>
        </authorList>
    </citation>
    <scope>NUCLEOTIDE SEQUENCE [LARGE SCALE GENOMIC DNA]</scope>
</reference>
<evidence type="ECO:0000313" key="2">
    <source>
        <dbReference type="Proteomes" id="UP000296049"/>
    </source>
</evidence>
<accession>R0J9E2</accession>
<name>R0J9E2_ANAPL</name>
<keyword evidence="2" id="KW-1185">Reference proteome</keyword>
<dbReference type="Proteomes" id="UP000296049">
    <property type="component" value="Unassembled WGS sequence"/>
</dbReference>
<sequence length="125" mass="14208">MDDVMPLQQVWVFVLSDGSLEDWCFTFFLMKGKKRVTRSSEIDQKMFQGKKNGKFVPFGQFFEVPFDSNMNRTKNRPLVRGQISSAEGPLPPNYLSESLIAHGTVDKSAYIVHRLTLGNIPDAHV</sequence>
<dbReference type="EMBL" id="KB745994">
    <property type="protein sequence ID" value="EOA93581.1"/>
    <property type="molecule type" value="Genomic_DNA"/>
</dbReference>
<proteinExistence type="predicted"/>
<dbReference type="GO" id="GO:0016740">
    <property type="term" value="F:transferase activity"/>
    <property type="evidence" value="ECO:0007669"/>
    <property type="project" value="UniProtKB-KW"/>
</dbReference>